<protein>
    <recommendedName>
        <fullName evidence="3">Chromatin-modifying protein 1a</fullName>
    </recommendedName>
</protein>
<sequence length="206" mass="22842">MNINELQNLQFNLKFVGKQFGKSSKKCEKEEKQEMTKCKKAMEKGNMEGAKIYAENAIRKKNEALNFLRLSARMDAVSSRLDTAIKMKMVTKSMGSMVNGMDKVLQGMNPEQISRLMDKFESQFETMDVTAEYMQSSLGQSAATSTPDDQVTTLMQQVADEHGLDVRAQLAEGQTGGALPAAPQRVSNDPEMDELSKRMAALNAAK</sequence>
<organism evidence="2">
    <name type="scientific">Neobodo designis</name>
    <name type="common">Flagellated protozoan</name>
    <name type="synonym">Bodo designis</name>
    <dbReference type="NCBI Taxonomy" id="312471"/>
    <lineage>
        <taxon>Eukaryota</taxon>
        <taxon>Discoba</taxon>
        <taxon>Euglenozoa</taxon>
        <taxon>Kinetoplastea</taxon>
        <taxon>Metakinetoplastina</taxon>
        <taxon>Neobodonida</taxon>
        <taxon>Neobodo</taxon>
    </lineage>
</organism>
<dbReference type="EMBL" id="HBGF01028670">
    <property type="protein sequence ID" value="CAD9124264.1"/>
    <property type="molecule type" value="Transcribed_RNA"/>
</dbReference>
<evidence type="ECO:0000313" key="2">
    <source>
        <dbReference type="EMBL" id="CAD9124264.1"/>
    </source>
</evidence>
<reference evidence="2" key="1">
    <citation type="submission" date="2021-01" db="EMBL/GenBank/DDBJ databases">
        <authorList>
            <person name="Corre E."/>
            <person name="Pelletier E."/>
            <person name="Niang G."/>
            <person name="Scheremetjew M."/>
            <person name="Finn R."/>
            <person name="Kale V."/>
            <person name="Holt S."/>
            <person name="Cochrane G."/>
            <person name="Meng A."/>
            <person name="Brown T."/>
            <person name="Cohen L."/>
        </authorList>
    </citation>
    <scope>NUCLEOTIDE SEQUENCE</scope>
    <source>
        <strain evidence="2">CCAP 1951/1</strain>
    </source>
</reference>
<dbReference type="Gene3D" id="6.10.140.1230">
    <property type="match status" value="1"/>
</dbReference>
<dbReference type="GO" id="GO:0007034">
    <property type="term" value="P:vacuolar transport"/>
    <property type="evidence" value="ECO:0007669"/>
    <property type="project" value="InterPro"/>
</dbReference>
<dbReference type="InterPro" id="IPR005024">
    <property type="entry name" value="Snf7_fam"/>
</dbReference>
<feature type="region of interest" description="Disordered" evidence="1">
    <location>
        <begin position="173"/>
        <end position="195"/>
    </location>
</feature>
<dbReference type="Pfam" id="PF03357">
    <property type="entry name" value="Snf7"/>
    <property type="match status" value="1"/>
</dbReference>
<dbReference type="AlphaFoldDB" id="A0A7S1M7T9"/>
<dbReference type="PANTHER" id="PTHR10476">
    <property type="entry name" value="CHARGED MULTIVESICULAR BODY PROTEIN"/>
    <property type="match status" value="1"/>
</dbReference>
<evidence type="ECO:0008006" key="3">
    <source>
        <dbReference type="Google" id="ProtNLM"/>
    </source>
</evidence>
<name>A0A7S1M7T9_NEODS</name>
<gene>
    <name evidence="2" type="ORF">NDES1114_LOCUS19000</name>
</gene>
<accession>A0A7S1M7T9</accession>
<evidence type="ECO:0000256" key="1">
    <source>
        <dbReference type="SAM" id="MobiDB-lite"/>
    </source>
</evidence>
<proteinExistence type="predicted"/>